<evidence type="ECO:0000256" key="7">
    <source>
        <dbReference type="SAM" id="SignalP"/>
    </source>
</evidence>
<evidence type="ECO:0000313" key="9">
    <source>
        <dbReference type="EMBL" id="TVU86218.1"/>
    </source>
</evidence>
<feature type="coiled-coil region" evidence="5">
    <location>
        <begin position="55"/>
        <end position="131"/>
    </location>
</feature>
<dbReference type="PROSITE" id="PS51935">
    <property type="entry name" value="NLPC_P60"/>
    <property type="match status" value="1"/>
</dbReference>
<dbReference type="Proteomes" id="UP000320648">
    <property type="component" value="Unassembled WGS sequence"/>
</dbReference>
<evidence type="ECO:0000256" key="6">
    <source>
        <dbReference type="SAM" id="MobiDB-lite"/>
    </source>
</evidence>
<dbReference type="InterPro" id="IPR038765">
    <property type="entry name" value="Papain-like_cys_pep_sf"/>
</dbReference>
<sequence length="634" mass="66205">MATTSSFGFRRFKAAFAAIATTAALSTASSLTPAVAAEPEQLNIDSLLSSDNPSIADLAGAIAQIEERIAQAEAAIGIQRESVNRALVDLNDARTKAAQARQGTTTAREQLDAAQADVADAQAKLDEVSRSAYRRANTSDTVAHAAGKDARSDMLERQSYLRSQSDKQQAVLRDLEKQRTEKANKESQLRKTQQLAEERADRAADAESAARDQLTASEASIKDSATEREDLLSQLSALHKALNQAKGVDEDKESTREAGTKVNDGPLMSEMQSDTQDVTVTADDADELTVAPSEPARTTTAAESTTDAPAGPSASEVKTPTLQAQRSTPAVSAEQMKELSSAADAVASDPNVQELSSTRATGSEKKETGQPRGGSSFDPGDIDPETVALGIGVVGTVASMVAASQPNHNNSLTQDEIDALVQGSSKLFALQGEGESTGSTAAGSTETSTSDSASTTTSTEDEDSLASDLSGVLEELDTTDSVTKKASATLGDASREAKIETVIERATSQVGVPYAWGGGDANGPTKGIRDGGVADSHGDYNKVGFDCSGLVLYAFAGVGISLPHYTGYQYQKGTKISPSEMERGDLIFYGPSGNHHVAIYLGDGTMVEAPQSGQNVSINPVRQGGMAPYAVRLI</sequence>
<proteinExistence type="inferred from homology"/>
<dbReference type="NCBIfam" id="NF046048">
    <property type="entry name" value="NlpC_P60_DIP1281"/>
    <property type="match status" value="1"/>
</dbReference>
<dbReference type="Gene3D" id="3.90.1720.10">
    <property type="entry name" value="endopeptidase domain like (from Nostoc punctiforme)"/>
    <property type="match status" value="1"/>
</dbReference>
<protein>
    <submittedName>
        <fullName evidence="9">Hydrolase</fullName>
    </submittedName>
</protein>
<comment type="caution">
    <text evidence="9">The sequence shown here is derived from an EMBL/GenBank/DDBJ whole genome shotgun (WGS) entry which is preliminary data.</text>
</comment>
<feature type="signal peptide" evidence="7">
    <location>
        <begin position="1"/>
        <end position="36"/>
    </location>
</feature>
<evidence type="ECO:0000256" key="2">
    <source>
        <dbReference type="ARBA" id="ARBA00022670"/>
    </source>
</evidence>
<dbReference type="GO" id="GO:0006508">
    <property type="term" value="P:proteolysis"/>
    <property type="evidence" value="ECO:0007669"/>
    <property type="project" value="UniProtKB-KW"/>
</dbReference>
<feature type="compositionally biased region" description="Basic and acidic residues" evidence="6">
    <location>
        <begin position="196"/>
        <end position="210"/>
    </location>
</feature>
<keyword evidence="5" id="KW-0175">Coiled coil</keyword>
<accession>A0A558IXV8</accession>
<feature type="compositionally biased region" description="Polar residues" evidence="6">
    <location>
        <begin position="316"/>
        <end position="330"/>
    </location>
</feature>
<dbReference type="InterPro" id="IPR000064">
    <property type="entry name" value="NLP_P60_dom"/>
</dbReference>
<feature type="compositionally biased region" description="Polar residues" evidence="6">
    <location>
        <begin position="350"/>
        <end position="361"/>
    </location>
</feature>
<evidence type="ECO:0000256" key="1">
    <source>
        <dbReference type="ARBA" id="ARBA00007074"/>
    </source>
</evidence>
<comment type="similarity">
    <text evidence="1">Belongs to the peptidase C40 family.</text>
</comment>
<dbReference type="AlphaFoldDB" id="A0A558IXV8"/>
<feature type="region of interest" description="Disordered" evidence="6">
    <location>
        <begin position="244"/>
        <end position="384"/>
    </location>
</feature>
<feature type="compositionally biased region" description="Polar residues" evidence="6">
    <location>
        <begin position="296"/>
        <end position="307"/>
    </location>
</feature>
<evidence type="ECO:0000313" key="10">
    <source>
        <dbReference type="Proteomes" id="UP000320648"/>
    </source>
</evidence>
<feature type="region of interest" description="Disordered" evidence="6">
    <location>
        <begin position="178"/>
        <end position="228"/>
    </location>
</feature>
<name>A0A558IXV8_9CORY</name>
<evidence type="ECO:0000256" key="3">
    <source>
        <dbReference type="ARBA" id="ARBA00022801"/>
    </source>
</evidence>
<dbReference type="GO" id="GO:0008234">
    <property type="term" value="F:cysteine-type peptidase activity"/>
    <property type="evidence" value="ECO:0007669"/>
    <property type="project" value="UniProtKB-KW"/>
</dbReference>
<dbReference type="InterPro" id="IPR051794">
    <property type="entry name" value="PG_Endopeptidase_C40"/>
</dbReference>
<evidence type="ECO:0000256" key="4">
    <source>
        <dbReference type="ARBA" id="ARBA00022807"/>
    </source>
</evidence>
<organism evidence="9 10">
    <name type="scientific">Corynebacterium aurimucosum</name>
    <dbReference type="NCBI Taxonomy" id="169292"/>
    <lineage>
        <taxon>Bacteria</taxon>
        <taxon>Bacillati</taxon>
        <taxon>Actinomycetota</taxon>
        <taxon>Actinomycetes</taxon>
        <taxon>Mycobacteriales</taxon>
        <taxon>Corynebacteriaceae</taxon>
        <taxon>Corynebacterium</taxon>
    </lineage>
</organism>
<keyword evidence="3 9" id="KW-0378">Hydrolase</keyword>
<dbReference type="SUPFAM" id="SSF54001">
    <property type="entry name" value="Cysteine proteinases"/>
    <property type="match status" value="1"/>
</dbReference>
<dbReference type="Pfam" id="PF00877">
    <property type="entry name" value="NLPC_P60"/>
    <property type="match status" value="1"/>
</dbReference>
<keyword evidence="2" id="KW-0645">Protease</keyword>
<keyword evidence="4" id="KW-0788">Thiol protease</keyword>
<feature type="compositionally biased region" description="Low complexity" evidence="6">
    <location>
        <begin position="432"/>
        <end position="458"/>
    </location>
</feature>
<feature type="domain" description="NlpC/P60" evidence="8">
    <location>
        <begin position="496"/>
        <end position="634"/>
    </location>
</feature>
<feature type="compositionally biased region" description="Basic and acidic residues" evidence="6">
    <location>
        <begin position="178"/>
        <end position="189"/>
    </location>
</feature>
<dbReference type="EMBL" id="VMTX01000002">
    <property type="protein sequence ID" value="TVU86218.1"/>
    <property type="molecule type" value="Genomic_DNA"/>
</dbReference>
<keyword evidence="7" id="KW-0732">Signal</keyword>
<feature type="compositionally biased region" description="Basic and acidic residues" evidence="6">
    <location>
        <begin position="247"/>
        <end position="259"/>
    </location>
</feature>
<feature type="region of interest" description="Disordered" evidence="6">
    <location>
        <begin position="432"/>
        <end position="467"/>
    </location>
</feature>
<gene>
    <name evidence="9" type="ORF">FQN05_01810</name>
</gene>
<evidence type="ECO:0000259" key="8">
    <source>
        <dbReference type="PROSITE" id="PS51935"/>
    </source>
</evidence>
<dbReference type="PANTHER" id="PTHR47359">
    <property type="entry name" value="PEPTIDOGLYCAN DL-ENDOPEPTIDASE CWLO"/>
    <property type="match status" value="1"/>
</dbReference>
<dbReference type="PANTHER" id="PTHR47359:SF3">
    <property type="entry name" value="NLP_P60 DOMAIN-CONTAINING PROTEIN-RELATED"/>
    <property type="match status" value="1"/>
</dbReference>
<dbReference type="RefSeq" id="WP_158381081.1">
    <property type="nucleotide sequence ID" value="NZ_VMTX01000002.1"/>
</dbReference>
<reference evidence="9 10" key="1">
    <citation type="submission" date="2019-07" db="EMBL/GenBank/DDBJ databases">
        <title>Draft genome of C. aurimucosum strain 15-4290.</title>
        <authorList>
            <person name="Pacheco L.G.C."/>
            <person name="Aguiar E.R.G.R."/>
            <person name="Navas J."/>
            <person name="Santos C.S."/>
            <person name="Rocha D.J.P.G."/>
        </authorList>
    </citation>
    <scope>NUCLEOTIDE SEQUENCE [LARGE SCALE GENOMIC DNA]</scope>
    <source>
        <strain evidence="9 10">15-4290</strain>
    </source>
</reference>
<evidence type="ECO:0000256" key="5">
    <source>
        <dbReference type="SAM" id="Coils"/>
    </source>
</evidence>
<feature type="chain" id="PRO_5021709877" evidence="7">
    <location>
        <begin position="37"/>
        <end position="634"/>
    </location>
</feature>